<dbReference type="AlphaFoldDB" id="A0A8T0X0Q3"/>
<organism evidence="2 3">
    <name type="scientific">Panicum virgatum</name>
    <name type="common">Blackwell switchgrass</name>
    <dbReference type="NCBI Taxonomy" id="38727"/>
    <lineage>
        <taxon>Eukaryota</taxon>
        <taxon>Viridiplantae</taxon>
        <taxon>Streptophyta</taxon>
        <taxon>Embryophyta</taxon>
        <taxon>Tracheophyta</taxon>
        <taxon>Spermatophyta</taxon>
        <taxon>Magnoliopsida</taxon>
        <taxon>Liliopsida</taxon>
        <taxon>Poales</taxon>
        <taxon>Poaceae</taxon>
        <taxon>PACMAD clade</taxon>
        <taxon>Panicoideae</taxon>
        <taxon>Panicodae</taxon>
        <taxon>Paniceae</taxon>
        <taxon>Panicinae</taxon>
        <taxon>Panicum</taxon>
        <taxon>Panicum sect. Hiantes</taxon>
    </lineage>
</organism>
<comment type="caution">
    <text evidence="2">The sequence shown here is derived from an EMBL/GenBank/DDBJ whole genome shotgun (WGS) entry which is preliminary data.</text>
</comment>
<sequence length="136" mass="14724">MAAILWRKKLVLHRSLAGVSIGISQNPIMHAPIPSAQGDPLSRAEENERTLAGNSLSPAGEASEPRSGTIRLRYGGRRKTTTGALELKFEEMERGLLIGTVGEWLDDFAPLVATVDGRRGRRTVVGEDLISSHLLV</sequence>
<accession>A0A8T0X0Q3</accession>
<reference evidence="2" key="1">
    <citation type="submission" date="2020-05" db="EMBL/GenBank/DDBJ databases">
        <title>WGS assembly of Panicum virgatum.</title>
        <authorList>
            <person name="Lovell J.T."/>
            <person name="Jenkins J."/>
            <person name="Shu S."/>
            <person name="Juenger T.E."/>
            <person name="Schmutz J."/>
        </authorList>
    </citation>
    <scope>NUCLEOTIDE SEQUENCE</scope>
    <source>
        <strain evidence="2">AP13</strain>
    </source>
</reference>
<name>A0A8T0X0Q3_PANVG</name>
<dbReference type="EMBL" id="CM029038">
    <property type="protein sequence ID" value="KAG2653710.1"/>
    <property type="molecule type" value="Genomic_DNA"/>
</dbReference>
<evidence type="ECO:0000313" key="3">
    <source>
        <dbReference type="Proteomes" id="UP000823388"/>
    </source>
</evidence>
<protein>
    <submittedName>
        <fullName evidence="2">Uncharacterized protein</fullName>
    </submittedName>
</protein>
<evidence type="ECO:0000313" key="2">
    <source>
        <dbReference type="EMBL" id="KAG2653710.1"/>
    </source>
</evidence>
<gene>
    <name evidence="2" type="ORF">PVAP13_1NG403200</name>
</gene>
<keyword evidence="3" id="KW-1185">Reference proteome</keyword>
<feature type="region of interest" description="Disordered" evidence="1">
    <location>
        <begin position="32"/>
        <end position="75"/>
    </location>
</feature>
<proteinExistence type="predicted"/>
<dbReference type="Proteomes" id="UP000823388">
    <property type="component" value="Chromosome 1N"/>
</dbReference>
<evidence type="ECO:0000256" key="1">
    <source>
        <dbReference type="SAM" id="MobiDB-lite"/>
    </source>
</evidence>